<dbReference type="AlphaFoldDB" id="A0A7D9CVU5"/>
<reference evidence="1 4" key="2">
    <citation type="journal article" date="2020" name="Appl. Microbiol. Biotechnol.">
        <title>Targeted gene deletion in Brettanomyces bruxellensis with an expression-free CRISPR-Cas9 system.</title>
        <authorList>
            <person name="Varela C."/>
            <person name="Bartel C."/>
            <person name="Onetto C."/>
            <person name="Borneman A."/>
        </authorList>
    </citation>
    <scope>NUCLEOTIDE SEQUENCE [LARGE SCALE GENOMIC DNA]</scope>
    <source>
        <strain evidence="1 4">AWRI1613</strain>
    </source>
</reference>
<gene>
    <name evidence="2" type="ORF">DEBR0S1_29844G</name>
    <name evidence="1" type="ORF">HII12_000446</name>
</gene>
<reference evidence="2 3" key="1">
    <citation type="submission" date="2019-07" db="EMBL/GenBank/DDBJ databases">
        <authorList>
            <person name="Friedrich A."/>
            <person name="Schacherer J."/>
        </authorList>
    </citation>
    <scope>NUCLEOTIDE SEQUENCE [LARGE SCALE GENOMIC DNA]</scope>
</reference>
<accession>A0A7D9CVU5</accession>
<evidence type="ECO:0000313" key="1">
    <source>
        <dbReference type="EMBL" id="KAF6015883.1"/>
    </source>
</evidence>
<organism evidence="2 3">
    <name type="scientific">Dekkera bruxellensis</name>
    <name type="common">Brettanomyces custersii</name>
    <dbReference type="NCBI Taxonomy" id="5007"/>
    <lineage>
        <taxon>Eukaryota</taxon>
        <taxon>Fungi</taxon>
        <taxon>Dikarya</taxon>
        <taxon>Ascomycota</taxon>
        <taxon>Saccharomycotina</taxon>
        <taxon>Pichiomycetes</taxon>
        <taxon>Pichiales</taxon>
        <taxon>Pichiaceae</taxon>
        <taxon>Brettanomyces</taxon>
    </lineage>
</organism>
<evidence type="ECO:0000313" key="3">
    <source>
        <dbReference type="Proteomes" id="UP000478008"/>
    </source>
</evidence>
<evidence type="ECO:0000313" key="4">
    <source>
        <dbReference type="Proteomes" id="UP000568158"/>
    </source>
</evidence>
<sequence>MGRHRKQTHAENVAFESIYAKSRTSRIPQEIQDELLDAYTKFCDRKDTEDILIKYIPNLFKTELNVPDKLLTFINVQDFGMDRLETSSSDVSQIVDFEKYLYEGALLLRLNAQIDIIDYYWYMILATVNGKSELSSAEKKTAYKQRIYLNNLKMLCQKLKQDVPTSVMLDMITVINDGERAWMNYMDFALVLGRTGILGEW</sequence>
<dbReference type="Proteomes" id="UP000568158">
    <property type="component" value="Unassembled WGS sequence"/>
</dbReference>
<dbReference type="EMBL" id="JABCYN010000005">
    <property type="protein sequence ID" value="KAF6015883.1"/>
    <property type="molecule type" value="Genomic_DNA"/>
</dbReference>
<proteinExistence type="predicted"/>
<dbReference type="EMBL" id="CABFWN010000001">
    <property type="protein sequence ID" value="VUG16951.1"/>
    <property type="molecule type" value="Genomic_DNA"/>
</dbReference>
<dbReference type="Proteomes" id="UP000478008">
    <property type="component" value="Unassembled WGS sequence"/>
</dbReference>
<name>A0A7D9CVU5_DEKBR</name>
<protein>
    <submittedName>
        <fullName evidence="2">DEBR0S1_29844g1_1</fullName>
    </submittedName>
</protein>
<keyword evidence="3" id="KW-1185">Reference proteome</keyword>
<evidence type="ECO:0000313" key="2">
    <source>
        <dbReference type="EMBL" id="VUG16951.1"/>
    </source>
</evidence>